<keyword evidence="2 7" id="KW-0812">Transmembrane</keyword>
<dbReference type="PANTHER" id="PTHR33048">
    <property type="entry name" value="PTH11-LIKE INTEGRAL MEMBRANE PROTEIN (AFU_ORTHOLOGUE AFUA_5G11245)"/>
    <property type="match status" value="1"/>
</dbReference>
<feature type="transmembrane region" description="Helical" evidence="7">
    <location>
        <begin position="43"/>
        <end position="62"/>
    </location>
</feature>
<dbReference type="InterPro" id="IPR049326">
    <property type="entry name" value="Rhodopsin_dom_fungi"/>
</dbReference>
<evidence type="ECO:0000256" key="6">
    <source>
        <dbReference type="SAM" id="MobiDB-lite"/>
    </source>
</evidence>
<dbReference type="GeneID" id="62200079"/>
<comment type="subcellular location">
    <subcellularLocation>
        <location evidence="1">Membrane</location>
        <topology evidence="1">Multi-pass membrane protein</topology>
    </subcellularLocation>
</comment>
<evidence type="ECO:0000256" key="3">
    <source>
        <dbReference type="ARBA" id="ARBA00022989"/>
    </source>
</evidence>
<dbReference type="EMBL" id="JAAABM010000002">
    <property type="protein sequence ID" value="KAF7680203.1"/>
    <property type="molecule type" value="Genomic_DNA"/>
</dbReference>
<evidence type="ECO:0000256" key="4">
    <source>
        <dbReference type="ARBA" id="ARBA00023136"/>
    </source>
</evidence>
<feature type="domain" description="Rhodopsin" evidence="8">
    <location>
        <begin position="27"/>
        <end position="283"/>
    </location>
</feature>
<dbReference type="AlphaFoldDB" id="A0A8H7BF03"/>
<feature type="non-terminal residue" evidence="9">
    <location>
        <position position="1"/>
    </location>
</feature>
<feature type="transmembrane region" description="Helical" evidence="7">
    <location>
        <begin position="129"/>
        <end position="151"/>
    </location>
</feature>
<evidence type="ECO:0000256" key="1">
    <source>
        <dbReference type="ARBA" id="ARBA00004141"/>
    </source>
</evidence>
<feature type="transmembrane region" description="Helical" evidence="7">
    <location>
        <begin position="12"/>
        <end position="31"/>
    </location>
</feature>
<dbReference type="Pfam" id="PF20684">
    <property type="entry name" value="Fung_rhodopsin"/>
    <property type="match status" value="1"/>
</dbReference>
<evidence type="ECO:0000313" key="9">
    <source>
        <dbReference type="EMBL" id="KAF7680203.1"/>
    </source>
</evidence>
<evidence type="ECO:0000256" key="2">
    <source>
        <dbReference type="ARBA" id="ARBA00022692"/>
    </source>
</evidence>
<organism evidence="9 10">
    <name type="scientific">Alternaria burnsii</name>
    <dbReference type="NCBI Taxonomy" id="1187904"/>
    <lineage>
        <taxon>Eukaryota</taxon>
        <taxon>Fungi</taxon>
        <taxon>Dikarya</taxon>
        <taxon>Ascomycota</taxon>
        <taxon>Pezizomycotina</taxon>
        <taxon>Dothideomycetes</taxon>
        <taxon>Pleosporomycetidae</taxon>
        <taxon>Pleosporales</taxon>
        <taxon>Pleosporineae</taxon>
        <taxon>Pleosporaceae</taxon>
        <taxon>Alternaria</taxon>
        <taxon>Alternaria sect. Alternaria</taxon>
    </lineage>
</organism>
<dbReference type="PANTHER" id="PTHR33048:SF134">
    <property type="entry name" value="INTEGRAL MEMBRANE PROTEIN"/>
    <property type="match status" value="1"/>
</dbReference>
<dbReference type="InterPro" id="IPR052337">
    <property type="entry name" value="SAT4-like"/>
</dbReference>
<feature type="transmembrane region" description="Helical" evidence="7">
    <location>
        <begin position="213"/>
        <end position="237"/>
    </location>
</feature>
<protein>
    <recommendedName>
        <fullName evidence="8">Rhodopsin domain-containing protein</fullName>
    </recommendedName>
</protein>
<name>A0A8H7BF03_9PLEO</name>
<proteinExistence type="inferred from homology"/>
<dbReference type="RefSeq" id="XP_038790193.1">
    <property type="nucleotide sequence ID" value="XM_038926901.1"/>
</dbReference>
<dbReference type="GO" id="GO:0016020">
    <property type="term" value="C:membrane"/>
    <property type="evidence" value="ECO:0007669"/>
    <property type="project" value="UniProtKB-SubCell"/>
</dbReference>
<keyword evidence="4 7" id="KW-0472">Membrane</keyword>
<evidence type="ECO:0000259" key="8">
    <source>
        <dbReference type="Pfam" id="PF20684"/>
    </source>
</evidence>
<dbReference type="Proteomes" id="UP000596902">
    <property type="component" value="Unassembled WGS sequence"/>
</dbReference>
<evidence type="ECO:0000256" key="5">
    <source>
        <dbReference type="ARBA" id="ARBA00038359"/>
    </source>
</evidence>
<gene>
    <name evidence="9" type="ORF">GT037_001854</name>
</gene>
<feature type="transmembrane region" description="Helical" evidence="7">
    <location>
        <begin position="179"/>
        <end position="201"/>
    </location>
</feature>
<keyword evidence="3 7" id="KW-1133">Transmembrane helix</keyword>
<comment type="caution">
    <text evidence="9">The sequence shown here is derived from an EMBL/GenBank/DDBJ whole genome shotgun (WGS) entry which is preliminary data.</text>
</comment>
<accession>A0A8H7BF03</accession>
<keyword evidence="10" id="KW-1185">Reference proteome</keyword>
<reference evidence="9" key="2">
    <citation type="submission" date="2020-08" db="EMBL/GenBank/DDBJ databases">
        <title>Draft Genome Sequence of Cumin Blight Pathogen Alternaria burnsii.</title>
        <authorList>
            <person name="Feng Z."/>
        </authorList>
    </citation>
    <scope>NUCLEOTIDE SEQUENCE</scope>
    <source>
        <strain evidence="9">CBS107.38</strain>
    </source>
</reference>
<reference evidence="9" key="1">
    <citation type="submission" date="2020-01" db="EMBL/GenBank/DDBJ databases">
        <authorList>
            <person name="Feng Z.H.Z."/>
        </authorList>
    </citation>
    <scope>NUCLEOTIDE SEQUENCE</scope>
    <source>
        <strain evidence="9">CBS107.38</strain>
    </source>
</reference>
<feature type="transmembrane region" description="Helical" evidence="7">
    <location>
        <begin position="96"/>
        <end position="117"/>
    </location>
</feature>
<feature type="region of interest" description="Disordered" evidence="6">
    <location>
        <begin position="365"/>
        <end position="384"/>
    </location>
</feature>
<comment type="similarity">
    <text evidence="5">Belongs to the SAT4 family.</text>
</comment>
<sequence length="384" mass="43229">SCMAWSPAKFIALAVTLTMLSIISVALRFWAHTKSRNKVGIDDVLIIPALLCVVGMAATIIVGTELGEMAQHQTNVVGPDGPVYTAQLRVYEQANYTLQLLAAISLGLTKCSVLCFYRRVFYVYPRFLFINNILMIVMAAWMISFFFAMVFQCRNPRILWTTFEYAPIRQVKCFDTLRFYYSVSISGFITDIVILASPLPVIYQLQMRWKTRIAAACILLLGVVVCGAGVMQIIQFVTIGRGMMAKMNDLTYFTTPVFAWSMVESSLAVTGANLPLLRPLLHRIERICSRLGSLFGFVESKHPASDYMETENSEVEAETKIEEVAAQREDSIRSYLSLELPPRREGALRPEDLLQIPPRALMEKLTASQATSHSSWTSEEWEDI</sequence>
<evidence type="ECO:0000256" key="7">
    <source>
        <dbReference type="SAM" id="Phobius"/>
    </source>
</evidence>
<evidence type="ECO:0000313" key="10">
    <source>
        <dbReference type="Proteomes" id="UP000596902"/>
    </source>
</evidence>